<proteinExistence type="inferred from homology"/>
<keyword evidence="3" id="KW-0547">Nucleotide-binding</keyword>
<comment type="similarity">
    <text evidence="1">Belongs to the ATP-dependent AMP-binding enzyme family.</text>
</comment>
<feature type="domain" description="AMP-dependent synthetase/ligase" evidence="5">
    <location>
        <begin position="35"/>
        <end position="403"/>
    </location>
</feature>
<dbReference type="SUPFAM" id="SSF56801">
    <property type="entry name" value="Acetyl-CoA synthetase-like"/>
    <property type="match status" value="1"/>
</dbReference>
<dbReference type="Proteomes" id="UP001595528">
    <property type="component" value="Unassembled WGS sequence"/>
</dbReference>
<evidence type="ECO:0000256" key="3">
    <source>
        <dbReference type="ARBA" id="ARBA00022741"/>
    </source>
</evidence>
<dbReference type="InterPro" id="IPR042099">
    <property type="entry name" value="ANL_N_sf"/>
</dbReference>
<feature type="domain" description="AMP-binding enzyme C-terminal" evidence="6">
    <location>
        <begin position="454"/>
        <end position="532"/>
    </location>
</feature>
<dbReference type="InterPro" id="IPR020845">
    <property type="entry name" value="AMP-binding_CS"/>
</dbReference>
<reference evidence="8" key="1">
    <citation type="journal article" date="2019" name="Int. J. Syst. Evol. Microbiol.">
        <title>The Global Catalogue of Microorganisms (GCM) 10K type strain sequencing project: providing services to taxonomists for standard genome sequencing and annotation.</title>
        <authorList>
            <consortium name="The Broad Institute Genomics Platform"/>
            <consortium name="The Broad Institute Genome Sequencing Center for Infectious Disease"/>
            <person name="Wu L."/>
            <person name="Ma J."/>
        </authorList>
    </citation>
    <scope>NUCLEOTIDE SEQUENCE [LARGE SCALE GENOMIC DNA]</scope>
    <source>
        <strain evidence="8">KCTC 42964</strain>
    </source>
</reference>
<organism evidence="7 8">
    <name type="scientific">Marinibaculum pumilum</name>
    <dbReference type="NCBI Taxonomy" id="1766165"/>
    <lineage>
        <taxon>Bacteria</taxon>
        <taxon>Pseudomonadati</taxon>
        <taxon>Pseudomonadota</taxon>
        <taxon>Alphaproteobacteria</taxon>
        <taxon>Rhodospirillales</taxon>
        <taxon>Rhodospirillaceae</taxon>
        <taxon>Marinibaculum</taxon>
    </lineage>
</organism>
<evidence type="ECO:0000259" key="6">
    <source>
        <dbReference type="Pfam" id="PF13193"/>
    </source>
</evidence>
<protein>
    <submittedName>
        <fullName evidence="7">AMP-binding protein</fullName>
    </submittedName>
</protein>
<dbReference type="InterPro" id="IPR025110">
    <property type="entry name" value="AMP-bd_C"/>
</dbReference>
<dbReference type="Gene3D" id="3.40.50.12780">
    <property type="entry name" value="N-terminal domain of ligase-like"/>
    <property type="match status" value="1"/>
</dbReference>
<dbReference type="RefSeq" id="WP_379907078.1">
    <property type="nucleotide sequence ID" value="NZ_JBHRTR010000054.1"/>
</dbReference>
<evidence type="ECO:0000313" key="7">
    <source>
        <dbReference type="EMBL" id="MFC3231116.1"/>
    </source>
</evidence>
<dbReference type="PANTHER" id="PTHR43605">
    <property type="entry name" value="ACYL-COENZYME A SYNTHETASE"/>
    <property type="match status" value="1"/>
</dbReference>
<dbReference type="InterPro" id="IPR051087">
    <property type="entry name" value="Mitochondrial_ACSM"/>
</dbReference>
<dbReference type="EMBL" id="JBHRTR010000054">
    <property type="protein sequence ID" value="MFC3231116.1"/>
    <property type="molecule type" value="Genomic_DNA"/>
</dbReference>
<dbReference type="InterPro" id="IPR045851">
    <property type="entry name" value="AMP-bd_C_sf"/>
</dbReference>
<keyword evidence="2" id="KW-0436">Ligase</keyword>
<evidence type="ECO:0000256" key="4">
    <source>
        <dbReference type="ARBA" id="ARBA00022840"/>
    </source>
</evidence>
<dbReference type="PANTHER" id="PTHR43605:SF10">
    <property type="entry name" value="ACYL-COA SYNTHETASE MEDIUM CHAIN FAMILY MEMBER 3"/>
    <property type="match status" value="1"/>
</dbReference>
<evidence type="ECO:0000313" key="8">
    <source>
        <dbReference type="Proteomes" id="UP001595528"/>
    </source>
</evidence>
<evidence type="ECO:0000256" key="2">
    <source>
        <dbReference type="ARBA" id="ARBA00022598"/>
    </source>
</evidence>
<name>A0ABV7L8Y0_9PROT</name>
<evidence type="ECO:0000256" key="1">
    <source>
        <dbReference type="ARBA" id="ARBA00006432"/>
    </source>
</evidence>
<keyword evidence="4" id="KW-0067">ATP-binding</keyword>
<dbReference type="Gene3D" id="3.30.300.30">
    <property type="match status" value="1"/>
</dbReference>
<comment type="caution">
    <text evidence="7">The sequence shown here is derived from an EMBL/GenBank/DDBJ whole genome shotgun (WGS) entry which is preliminary data.</text>
</comment>
<dbReference type="Pfam" id="PF00501">
    <property type="entry name" value="AMP-binding"/>
    <property type="match status" value="1"/>
</dbReference>
<keyword evidence="8" id="KW-1185">Reference proteome</keyword>
<dbReference type="InterPro" id="IPR000873">
    <property type="entry name" value="AMP-dep_synth/lig_dom"/>
</dbReference>
<dbReference type="Pfam" id="PF13193">
    <property type="entry name" value="AMP-binding_C"/>
    <property type="match status" value="1"/>
</dbReference>
<evidence type="ECO:0000259" key="5">
    <source>
        <dbReference type="Pfam" id="PF00501"/>
    </source>
</evidence>
<dbReference type="PROSITE" id="PS00455">
    <property type="entry name" value="AMP_BINDING"/>
    <property type="match status" value="1"/>
</dbReference>
<gene>
    <name evidence="7" type="ORF">ACFOGJ_27965</name>
</gene>
<sequence length="547" mass="58886">MLPAADSYEGLRAAFRWRVPQRYNIAADVCDRHAAGDATALVMEEPDGRVTRFGFGQVQRLANRMANLFLAHGARRGDRVMILLGQDPYAAIAHIACWKAGLVSLPTSILFGTDAIAYRLADSGAVLAITDRENMPRLEEARAQAVPQAGGEGLRAVFLTDGSGAASLPAALERASDGFATLDTLAEEPAFLNYTSGTTGWPKGALHAHRAMLGHVPGAQFGYDFMPGPHPGDCLWSPADWSWLAGLMDVLMPAWYFGLPVVAFRARKFDPEQAYALMGRHGVRNALLTPTMLKLMRQVPDGPARSGTRLRTVLSGGESVGAELLDWAQAALNAQVNEGYGQTECNLVLGNCGRIMPVKPGSLGRAVPGHEAAIVDDDGHPLPPETLGNIAFRRPDPVMLLEYWRKPQATAQKFAGDWLISGDLGRMDAEGYVFFHGRADDVISSAGYRIGPGEIEDAIIAHPAAVMAAAIGVPDPVRGEAIKAFVILREGTAPSDALAEEIRSFVGSRLARHEVPRQIAFVDSLPLTSNGKVIRRELRERERAAPP</sequence>
<accession>A0ABV7L8Y0</accession>